<keyword evidence="6" id="KW-0028">Amino-acid biosynthesis</keyword>
<evidence type="ECO:0000256" key="6">
    <source>
        <dbReference type="ARBA" id="ARBA00022605"/>
    </source>
</evidence>
<dbReference type="UniPathway" id="UPA00031">
    <property type="reaction ID" value="UER00006"/>
</dbReference>
<dbReference type="Pfam" id="PF08029">
    <property type="entry name" value="HisG_C"/>
    <property type="match status" value="1"/>
</dbReference>
<comment type="pathway">
    <text evidence="2">Amino-acid biosynthesis; L-histidine biosynthesis; L-histidine from 5-phospho-alpha-D-ribose 1-diphosphate: step 1/9.</text>
</comment>
<feature type="domain" description="ATP phosphoribosyltransferase catalytic" evidence="10">
    <location>
        <begin position="59"/>
        <end position="221"/>
    </location>
</feature>
<dbReference type="InterPro" id="IPR013115">
    <property type="entry name" value="HisG_C"/>
</dbReference>
<dbReference type="PANTHER" id="PTHR21403:SF8">
    <property type="entry name" value="ATP PHOSPHORIBOSYLTRANSFERASE"/>
    <property type="match status" value="1"/>
</dbReference>
<dbReference type="PANTHER" id="PTHR21403">
    <property type="entry name" value="ATP PHOSPHORIBOSYLTRANSFERASE ATP-PRTASE"/>
    <property type="match status" value="1"/>
</dbReference>
<keyword evidence="8" id="KW-0808">Transferase</keyword>
<dbReference type="CDD" id="cd13592">
    <property type="entry name" value="PBP2_HisGL2"/>
    <property type="match status" value="1"/>
</dbReference>
<evidence type="ECO:0000256" key="8">
    <source>
        <dbReference type="ARBA" id="ARBA00022679"/>
    </source>
</evidence>
<sequence>MDLSETLNERLLFAVPKKGRLHQNTLDVLKGSDIKFHRHNRLDIALVKNLPIALVFLPAADIPTFVGEGKVSLGITGRDQVLEHEAVVPPTDTTGVEEVLDLGFGGCKLQVQVPAKGAIQTPEQLVGKTVVTSFTNLATKYFRALESEGEQTTIKYVGGSVEAACALGVADGIVDLVESGETMRVAGLKAISTVVESSAVLIVSKHPTDEKLIKIIKSRIKGWIDSQRYVSCKYNIHRDDLEAASKIAPGKRSPTVTTLHPENGWVAVEVMIEKSSIATKLDDLWEAGAKDILVLPLLNTRTSD</sequence>
<organism evidence="12 13">
    <name type="scientific">Microthyrium microscopicum</name>
    <dbReference type="NCBI Taxonomy" id="703497"/>
    <lineage>
        <taxon>Eukaryota</taxon>
        <taxon>Fungi</taxon>
        <taxon>Dikarya</taxon>
        <taxon>Ascomycota</taxon>
        <taxon>Pezizomycotina</taxon>
        <taxon>Dothideomycetes</taxon>
        <taxon>Dothideomycetes incertae sedis</taxon>
        <taxon>Microthyriales</taxon>
        <taxon>Microthyriaceae</taxon>
        <taxon>Microthyrium</taxon>
    </lineage>
</organism>
<gene>
    <name evidence="12" type="ORF">BT63DRAFT_423502</name>
</gene>
<keyword evidence="7" id="KW-0328">Glycosyltransferase</keyword>
<dbReference type="InterPro" id="IPR020621">
    <property type="entry name" value="ATP-PRT_HisG_long"/>
</dbReference>
<dbReference type="Gene3D" id="3.40.190.10">
    <property type="entry name" value="Periplasmic binding protein-like II"/>
    <property type="match status" value="2"/>
</dbReference>
<dbReference type="InterPro" id="IPR018198">
    <property type="entry name" value="ATP_PRibTrfase_CS"/>
</dbReference>
<feature type="domain" description="Histidine biosynthesis HisG C-terminal" evidence="11">
    <location>
        <begin position="227"/>
        <end position="297"/>
    </location>
</feature>
<evidence type="ECO:0000256" key="3">
    <source>
        <dbReference type="ARBA" id="ARBA00009372"/>
    </source>
</evidence>
<evidence type="ECO:0000259" key="11">
    <source>
        <dbReference type="Pfam" id="PF08029"/>
    </source>
</evidence>
<evidence type="ECO:0000256" key="4">
    <source>
        <dbReference type="ARBA" id="ARBA00011946"/>
    </source>
</evidence>
<dbReference type="Proteomes" id="UP000799302">
    <property type="component" value="Unassembled WGS sequence"/>
</dbReference>
<comment type="similarity">
    <text evidence="3">Belongs to the ATP phosphoribosyltransferase family.</text>
</comment>
<evidence type="ECO:0000256" key="7">
    <source>
        <dbReference type="ARBA" id="ARBA00022676"/>
    </source>
</evidence>
<dbReference type="EMBL" id="MU004233">
    <property type="protein sequence ID" value="KAF2671292.1"/>
    <property type="molecule type" value="Genomic_DNA"/>
</dbReference>
<dbReference type="OrthoDB" id="2574at2759"/>
<dbReference type="GO" id="GO:0003879">
    <property type="term" value="F:ATP phosphoribosyltransferase activity"/>
    <property type="evidence" value="ECO:0007669"/>
    <property type="project" value="UniProtKB-EC"/>
</dbReference>
<evidence type="ECO:0000256" key="5">
    <source>
        <dbReference type="ARBA" id="ARBA00020998"/>
    </source>
</evidence>
<keyword evidence="13" id="KW-1185">Reference proteome</keyword>
<dbReference type="NCBIfam" id="TIGR00070">
    <property type="entry name" value="hisG"/>
    <property type="match status" value="1"/>
</dbReference>
<dbReference type="HAMAP" id="MF_00079">
    <property type="entry name" value="HisG_Long"/>
    <property type="match status" value="1"/>
</dbReference>
<name>A0A6A6UGH6_9PEZI</name>
<dbReference type="Pfam" id="PF01634">
    <property type="entry name" value="HisG"/>
    <property type="match status" value="1"/>
</dbReference>
<dbReference type="Gene3D" id="3.30.70.120">
    <property type="match status" value="1"/>
</dbReference>
<dbReference type="EC" id="2.4.2.17" evidence="4"/>
<evidence type="ECO:0000256" key="1">
    <source>
        <dbReference type="ARBA" id="ARBA00000915"/>
    </source>
</evidence>
<dbReference type="FunFam" id="3.40.190.10:FF:000123">
    <property type="entry name" value="HIS1p ATP phosphoribosyltransferase"/>
    <property type="match status" value="1"/>
</dbReference>
<protein>
    <recommendedName>
        <fullName evidence="5">ATP phosphoribosyltransferase</fullName>
        <ecNumber evidence="4">2.4.2.17</ecNumber>
    </recommendedName>
</protein>
<dbReference type="GO" id="GO:0005737">
    <property type="term" value="C:cytoplasm"/>
    <property type="evidence" value="ECO:0007669"/>
    <property type="project" value="InterPro"/>
</dbReference>
<evidence type="ECO:0000313" key="13">
    <source>
        <dbReference type="Proteomes" id="UP000799302"/>
    </source>
</evidence>
<evidence type="ECO:0000259" key="10">
    <source>
        <dbReference type="Pfam" id="PF01634"/>
    </source>
</evidence>
<keyword evidence="9" id="KW-0368">Histidine biosynthesis</keyword>
<comment type="catalytic activity">
    <reaction evidence="1">
        <text>1-(5-phospho-beta-D-ribosyl)-ATP + diphosphate = 5-phospho-alpha-D-ribose 1-diphosphate + ATP</text>
        <dbReference type="Rhea" id="RHEA:18473"/>
        <dbReference type="ChEBI" id="CHEBI:30616"/>
        <dbReference type="ChEBI" id="CHEBI:33019"/>
        <dbReference type="ChEBI" id="CHEBI:58017"/>
        <dbReference type="ChEBI" id="CHEBI:73183"/>
        <dbReference type="EC" id="2.4.2.17"/>
    </reaction>
</comment>
<reference evidence="12" key="1">
    <citation type="journal article" date="2020" name="Stud. Mycol.">
        <title>101 Dothideomycetes genomes: a test case for predicting lifestyles and emergence of pathogens.</title>
        <authorList>
            <person name="Haridas S."/>
            <person name="Albert R."/>
            <person name="Binder M."/>
            <person name="Bloem J."/>
            <person name="Labutti K."/>
            <person name="Salamov A."/>
            <person name="Andreopoulos B."/>
            <person name="Baker S."/>
            <person name="Barry K."/>
            <person name="Bills G."/>
            <person name="Bluhm B."/>
            <person name="Cannon C."/>
            <person name="Castanera R."/>
            <person name="Culley D."/>
            <person name="Daum C."/>
            <person name="Ezra D."/>
            <person name="Gonzalez J."/>
            <person name="Henrissat B."/>
            <person name="Kuo A."/>
            <person name="Liang C."/>
            <person name="Lipzen A."/>
            <person name="Lutzoni F."/>
            <person name="Magnuson J."/>
            <person name="Mondo S."/>
            <person name="Nolan M."/>
            <person name="Ohm R."/>
            <person name="Pangilinan J."/>
            <person name="Park H.-J."/>
            <person name="Ramirez L."/>
            <person name="Alfaro M."/>
            <person name="Sun H."/>
            <person name="Tritt A."/>
            <person name="Yoshinaga Y."/>
            <person name="Zwiers L.-H."/>
            <person name="Turgeon B."/>
            <person name="Goodwin S."/>
            <person name="Spatafora J."/>
            <person name="Crous P."/>
            <person name="Grigoriev I."/>
        </authorList>
    </citation>
    <scope>NUCLEOTIDE SEQUENCE</scope>
    <source>
        <strain evidence="12">CBS 115976</strain>
    </source>
</reference>
<accession>A0A6A6UGH6</accession>
<dbReference type="InterPro" id="IPR015867">
    <property type="entry name" value="N-reg_PII/ATP_PRibTrfase_C"/>
</dbReference>
<dbReference type="NCBIfam" id="TIGR03455">
    <property type="entry name" value="HisG_C-term"/>
    <property type="match status" value="1"/>
</dbReference>
<evidence type="ECO:0000256" key="2">
    <source>
        <dbReference type="ARBA" id="ARBA00004667"/>
    </source>
</evidence>
<dbReference type="PROSITE" id="PS01316">
    <property type="entry name" value="ATP_P_PHORIBOSYLTR"/>
    <property type="match status" value="1"/>
</dbReference>
<evidence type="ECO:0000313" key="12">
    <source>
        <dbReference type="EMBL" id="KAF2671292.1"/>
    </source>
</evidence>
<dbReference type="InterPro" id="IPR001348">
    <property type="entry name" value="ATP_PRibTrfase_HisG"/>
</dbReference>
<dbReference type="InterPro" id="IPR011322">
    <property type="entry name" value="N-reg_PII-like_a/b"/>
</dbReference>
<dbReference type="SUPFAM" id="SSF54913">
    <property type="entry name" value="GlnB-like"/>
    <property type="match status" value="1"/>
</dbReference>
<evidence type="ECO:0000256" key="9">
    <source>
        <dbReference type="ARBA" id="ARBA00023102"/>
    </source>
</evidence>
<dbReference type="SUPFAM" id="SSF53850">
    <property type="entry name" value="Periplasmic binding protein-like II"/>
    <property type="match status" value="1"/>
</dbReference>
<dbReference type="GO" id="GO:0000105">
    <property type="term" value="P:L-histidine biosynthetic process"/>
    <property type="evidence" value="ECO:0007669"/>
    <property type="project" value="UniProtKB-UniPathway"/>
</dbReference>
<dbReference type="InterPro" id="IPR013820">
    <property type="entry name" value="ATP_PRibTrfase_cat"/>
</dbReference>
<dbReference type="GO" id="GO:0000287">
    <property type="term" value="F:magnesium ion binding"/>
    <property type="evidence" value="ECO:0007669"/>
    <property type="project" value="InterPro"/>
</dbReference>
<dbReference type="AlphaFoldDB" id="A0A6A6UGH6"/>
<proteinExistence type="inferred from homology"/>